<dbReference type="SUPFAM" id="SSF57424">
    <property type="entry name" value="LDL receptor-like module"/>
    <property type="match status" value="1"/>
</dbReference>
<evidence type="ECO:0000256" key="1">
    <source>
        <dbReference type="ARBA" id="ARBA00023157"/>
    </source>
</evidence>
<feature type="compositionally biased region" description="Basic and acidic residues" evidence="3">
    <location>
        <begin position="560"/>
        <end position="574"/>
    </location>
</feature>
<dbReference type="InterPro" id="IPR036055">
    <property type="entry name" value="LDL_receptor-like_sf"/>
</dbReference>
<feature type="signal peptide" evidence="4">
    <location>
        <begin position="1"/>
        <end position="22"/>
    </location>
</feature>
<comment type="caution">
    <text evidence="2">Lacks conserved residue(s) required for the propagation of feature annotation.</text>
</comment>
<dbReference type="OrthoDB" id="6514358at2759"/>
<dbReference type="CDD" id="cd00112">
    <property type="entry name" value="LDLa"/>
    <property type="match status" value="1"/>
</dbReference>
<comment type="caution">
    <text evidence="5">The sequence shown here is derived from an EMBL/GenBank/DDBJ whole genome shotgun (WGS) entry which is preliminary data.</text>
</comment>
<evidence type="ECO:0000256" key="3">
    <source>
        <dbReference type="SAM" id="MobiDB-lite"/>
    </source>
</evidence>
<evidence type="ECO:0000313" key="5">
    <source>
        <dbReference type="EMBL" id="KAH9369534.1"/>
    </source>
</evidence>
<dbReference type="PANTHER" id="PTHR24652">
    <property type="entry name" value="LOW-DENSITY LIPOPROTEIN RECEPTOR CLASS A DOMAIN-CONTAINING PROTEIN 2"/>
    <property type="match status" value="1"/>
</dbReference>
<protein>
    <submittedName>
        <fullName evidence="5">Uncharacterized protein</fullName>
    </submittedName>
</protein>
<sequence>MLRGPAQPLSLRHLLLAAVVLGQRLLPAGGHGSAIGVSNLGSAFCTANPFTVWANETGEGSIGELMVWLLATRDLLPHCDLDIMVPASAGVIMHFVSVHLRDTPAHLMMPGKQPSSESACIDTVTVIRESRDRGFTSVVPSTCVQSELTTDPLVSPHDPNETTVRIRLTVGGRDEQSIVGYQLKFNIYLSGNWTSCPYPDQFLCKNDDCIWENLRCDETQNCLDNSDEYRDSHALCAHPMNLGLEMIGFLVAAGTILVVLLTLDAVGREMLRNWRLHSKVTQSTTKEPHKSMFHRIESRARALATAAAGYRAHAPTAVESEKKAGKEESGKKEAAPPETTPFRAQSPHQEAATARKAGSSLAYGSMSHRKTASSIATLTTEGAGLTSTPSGELDFDGGPCSTPVPYASRDVSIKVEDDKPFASDRRPKSSASQTSKTFGRLLKRSLGKSLAFGRRGTSSSSSVPRSATTPSRSTSLESSTKTSPVPDASETTPSQPSLPPPPLSGLEKTGESGGISGRSDTPSPSSASRLATGTPRRTVTKTSGKRGKSSPPPSSSSISPEERSSSKGPRHTEGGHPFAGKSKKPASPCRSYDSHKKSRLRSAAASPVEETAEE</sequence>
<feature type="compositionally biased region" description="Basic and acidic residues" evidence="3">
    <location>
        <begin position="319"/>
        <end position="335"/>
    </location>
</feature>
<dbReference type="Gene3D" id="4.10.400.10">
    <property type="entry name" value="Low-density Lipoprotein Receptor"/>
    <property type="match status" value="1"/>
</dbReference>
<feature type="compositionally biased region" description="Basic and acidic residues" evidence="3">
    <location>
        <begin position="411"/>
        <end position="427"/>
    </location>
</feature>
<proteinExistence type="predicted"/>
<dbReference type="EMBL" id="JABSTR010000005">
    <property type="protein sequence ID" value="KAH9369534.1"/>
    <property type="molecule type" value="Genomic_DNA"/>
</dbReference>
<dbReference type="PROSITE" id="PS50068">
    <property type="entry name" value="LDLRA_2"/>
    <property type="match status" value="1"/>
</dbReference>
<keyword evidence="4" id="KW-0732">Signal</keyword>
<feature type="compositionally biased region" description="Polar residues" evidence="3">
    <location>
        <begin position="518"/>
        <end position="537"/>
    </location>
</feature>
<feature type="chain" id="PRO_5039895540" evidence="4">
    <location>
        <begin position="23"/>
        <end position="614"/>
    </location>
</feature>
<keyword evidence="1 2" id="KW-1015">Disulfide bond</keyword>
<name>A0A9J6FTP4_HAELO</name>
<dbReference type="SMART" id="SM00192">
    <property type="entry name" value="LDLa"/>
    <property type="match status" value="1"/>
</dbReference>
<feature type="disulfide bond" evidence="2">
    <location>
        <begin position="204"/>
        <end position="222"/>
    </location>
</feature>
<accession>A0A9J6FTP4</accession>
<feature type="region of interest" description="Disordered" evidence="3">
    <location>
        <begin position="311"/>
        <end position="366"/>
    </location>
</feature>
<feature type="region of interest" description="Disordered" evidence="3">
    <location>
        <begin position="381"/>
        <end position="614"/>
    </location>
</feature>
<evidence type="ECO:0000256" key="4">
    <source>
        <dbReference type="SAM" id="SignalP"/>
    </source>
</evidence>
<feature type="compositionally biased region" description="Low complexity" evidence="3">
    <location>
        <begin position="453"/>
        <end position="475"/>
    </location>
</feature>
<feature type="compositionally biased region" description="Polar residues" evidence="3">
    <location>
        <begin position="381"/>
        <end position="390"/>
    </location>
</feature>
<organism evidence="5 6">
    <name type="scientific">Haemaphysalis longicornis</name>
    <name type="common">Bush tick</name>
    <dbReference type="NCBI Taxonomy" id="44386"/>
    <lineage>
        <taxon>Eukaryota</taxon>
        <taxon>Metazoa</taxon>
        <taxon>Ecdysozoa</taxon>
        <taxon>Arthropoda</taxon>
        <taxon>Chelicerata</taxon>
        <taxon>Arachnida</taxon>
        <taxon>Acari</taxon>
        <taxon>Parasitiformes</taxon>
        <taxon>Ixodida</taxon>
        <taxon>Ixodoidea</taxon>
        <taxon>Ixodidae</taxon>
        <taxon>Haemaphysalinae</taxon>
        <taxon>Haemaphysalis</taxon>
    </lineage>
</organism>
<reference evidence="5 6" key="1">
    <citation type="journal article" date="2020" name="Cell">
        <title>Large-Scale Comparative Analyses of Tick Genomes Elucidate Their Genetic Diversity and Vector Capacities.</title>
        <authorList>
            <consortium name="Tick Genome and Microbiome Consortium (TIGMIC)"/>
            <person name="Jia N."/>
            <person name="Wang J."/>
            <person name="Shi W."/>
            <person name="Du L."/>
            <person name="Sun Y."/>
            <person name="Zhan W."/>
            <person name="Jiang J.F."/>
            <person name="Wang Q."/>
            <person name="Zhang B."/>
            <person name="Ji P."/>
            <person name="Bell-Sakyi L."/>
            <person name="Cui X.M."/>
            <person name="Yuan T.T."/>
            <person name="Jiang B.G."/>
            <person name="Yang W.F."/>
            <person name="Lam T.T."/>
            <person name="Chang Q.C."/>
            <person name="Ding S.J."/>
            <person name="Wang X.J."/>
            <person name="Zhu J.G."/>
            <person name="Ruan X.D."/>
            <person name="Zhao L."/>
            <person name="Wei J.T."/>
            <person name="Ye R.Z."/>
            <person name="Que T.C."/>
            <person name="Du C.H."/>
            <person name="Zhou Y.H."/>
            <person name="Cheng J.X."/>
            <person name="Dai P.F."/>
            <person name="Guo W.B."/>
            <person name="Han X.H."/>
            <person name="Huang E.J."/>
            <person name="Li L.F."/>
            <person name="Wei W."/>
            <person name="Gao Y.C."/>
            <person name="Liu J.Z."/>
            <person name="Shao H.Z."/>
            <person name="Wang X."/>
            <person name="Wang C.C."/>
            <person name="Yang T.C."/>
            <person name="Huo Q.B."/>
            <person name="Li W."/>
            <person name="Chen H.Y."/>
            <person name="Chen S.E."/>
            <person name="Zhou L.G."/>
            <person name="Ni X.B."/>
            <person name="Tian J.H."/>
            <person name="Sheng Y."/>
            <person name="Liu T."/>
            <person name="Pan Y.S."/>
            <person name="Xia L.Y."/>
            <person name="Li J."/>
            <person name="Zhao F."/>
            <person name="Cao W.C."/>
        </authorList>
    </citation>
    <scope>NUCLEOTIDE SEQUENCE [LARGE SCALE GENOMIC DNA]</scope>
    <source>
        <strain evidence="5">HaeL-2018</strain>
    </source>
</reference>
<gene>
    <name evidence="5" type="ORF">HPB48_019675</name>
</gene>
<dbReference type="OMA" id="AYWARND"/>
<dbReference type="InterPro" id="IPR002172">
    <property type="entry name" value="LDrepeatLR_classA_rpt"/>
</dbReference>
<keyword evidence="6" id="KW-1185">Reference proteome</keyword>
<dbReference type="Pfam" id="PF00057">
    <property type="entry name" value="Ldl_recept_a"/>
    <property type="match status" value="1"/>
</dbReference>
<dbReference type="Proteomes" id="UP000821853">
    <property type="component" value="Chromosome 3"/>
</dbReference>
<dbReference type="VEuPathDB" id="VectorBase:HLOH_046769"/>
<evidence type="ECO:0000313" key="6">
    <source>
        <dbReference type="Proteomes" id="UP000821853"/>
    </source>
</evidence>
<evidence type="ECO:0000256" key="2">
    <source>
        <dbReference type="PROSITE-ProRule" id="PRU00124"/>
    </source>
</evidence>
<dbReference type="AlphaFoldDB" id="A0A9J6FTP4"/>
<dbReference type="InterPro" id="IPR042333">
    <property type="entry name" value="LRAD2/Mig-13-like"/>
</dbReference>